<comment type="pathway">
    <text evidence="4">Amine and polyamine degradation; putrescine degradation; 4-aminobutanoate from putrescine: step 4/4.</text>
</comment>
<evidence type="ECO:0000313" key="7">
    <source>
        <dbReference type="Proteomes" id="UP000199423"/>
    </source>
</evidence>
<dbReference type="STRING" id="51670.SAMN04488557_1910"/>
<proteinExistence type="inferred from homology"/>
<dbReference type="InterPro" id="IPR011697">
    <property type="entry name" value="Peptidase_C26"/>
</dbReference>
<dbReference type="GO" id="GO:0006598">
    <property type="term" value="P:polyamine catabolic process"/>
    <property type="evidence" value="ECO:0007669"/>
    <property type="project" value="TreeGrafter"/>
</dbReference>
<dbReference type="PANTHER" id="PTHR43235:SF1">
    <property type="entry name" value="GLUTAMINE AMIDOTRANSFERASE PB2B2.05-RELATED"/>
    <property type="match status" value="1"/>
</dbReference>
<dbReference type="GO" id="GO:0033969">
    <property type="term" value="F:gamma-glutamyl-gamma-aminobutyrate hydrolase activity"/>
    <property type="evidence" value="ECO:0007669"/>
    <property type="project" value="UniProtKB-EC"/>
</dbReference>
<comment type="function">
    <text evidence="3">Involved in the breakdown of putrescine via hydrolysis of the gamma-glutamyl linkage of gamma-glutamyl-gamma-aminobutyrate.</text>
</comment>
<evidence type="ECO:0000256" key="5">
    <source>
        <dbReference type="ARBA" id="ARBA00066788"/>
    </source>
</evidence>
<comment type="similarity">
    <text evidence="1">Belongs to the peptidase C26 family.</text>
</comment>
<evidence type="ECO:0000256" key="4">
    <source>
        <dbReference type="ARBA" id="ARBA00060634"/>
    </source>
</evidence>
<dbReference type="GO" id="GO:0016740">
    <property type="term" value="F:transferase activity"/>
    <property type="evidence" value="ECO:0007669"/>
    <property type="project" value="UniProtKB-KW"/>
</dbReference>
<dbReference type="CDD" id="cd01745">
    <property type="entry name" value="GATase1_2"/>
    <property type="match status" value="1"/>
</dbReference>
<accession>A0A1I7NFH5</accession>
<dbReference type="InterPro" id="IPR029062">
    <property type="entry name" value="Class_I_gatase-like"/>
</dbReference>
<dbReference type="OrthoDB" id="9813383at2"/>
<dbReference type="RefSeq" id="WP_092867377.1">
    <property type="nucleotide sequence ID" value="NZ_FPCH01000002.1"/>
</dbReference>
<gene>
    <name evidence="6" type="ORF">SAMN04488557_1910</name>
</gene>
<dbReference type="AlphaFoldDB" id="A0A1I7NFH5"/>
<evidence type="ECO:0000256" key="1">
    <source>
        <dbReference type="ARBA" id="ARBA00011083"/>
    </source>
</evidence>
<evidence type="ECO:0000256" key="2">
    <source>
        <dbReference type="ARBA" id="ARBA00052718"/>
    </source>
</evidence>
<dbReference type="EC" id="3.5.1.94" evidence="5"/>
<evidence type="ECO:0000313" key="6">
    <source>
        <dbReference type="EMBL" id="SFV33296.1"/>
    </source>
</evidence>
<evidence type="ECO:0000256" key="3">
    <source>
        <dbReference type="ARBA" id="ARBA00055068"/>
    </source>
</evidence>
<dbReference type="InterPro" id="IPR044668">
    <property type="entry name" value="PuuD-like"/>
</dbReference>
<dbReference type="FunFam" id="3.40.50.880:FF:000030">
    <property type="entry name" value="Gamma-glutamyl-gamma-aminobutyrate hydrolase PuuD"/>
    <property type="match status" value="1"/>
</dbReference>
<sequence>MSRPIIVIPCSTETVGGLTGDVVVRKYAVAVVEGSECQPLFVPVGQNLADIPSVLDVASGILLTGAISNVHPEHYSDEEPILPHAIDRDRDAVTLPLIRAAVECKLPLFAICRGFQELNVALGGTLHQAVHTLEDYADHREPAVTDFDVMFAARHPVTLKGELKKWLGQDEIIVNSLHGQGIKSLAEPLVAEAFAEDGLIEAVRAASGHPFSLGVQWHPEWQIHSNPQSLALFRRFGDAARGKIAKGQAA</sequence>
<dbReference type="Pfam" id="PF07722">
    <property type="entry name" value="Peptidase_C26"/>
    <property type="match status" value="1"/>
</dbReference>
<keyword evidence="6" id="KW-0808">Transferase</keyword>
<dbReference type="PROSITE" id="PS51273">
    <property type="entry name" value="GATASE_TYPE_1"/>
    <property type="match status" value="1"/>
</dbReference>
<dbReference type="EMBL" id="FPCH01000002">
    <property type="protein sequence ID" value="SFV33296.1"/>
    <property type="molecule type" value="Genomic_DNA"/>
</dbReference>
<keyword evidence="6" id="KW-0315">Glutamine amidotransferase</keyword>
<keyword evidence="7" id="KW-1185">Reference proteome</keyword>
<dbReference type="PANTHER" id="PTHR43235">
    <property type="entry name" value="GLUTAMINE AMIDOTRANSFERASE PB2B2.05-RELATED"/>
    <property type="match status" value="1"/>
</dbReference>
<dbReference type="Gene3D" id="3.40.50.880">
    <property type="match status" value="1"/>
</dbReference>
<dbReference type="SUPFAM" id="SSF52317">
    <property type="entry name" value="Class I glutamine amidotransferase-like"/>
    <property type="match status" value="1"/>
</dbReference>
<protein>
    <recommendedName>
        <fullName evidence="5">gamma-glutamyl-gamma-aminobutyrate hydrolase</fullName>
        <ecNumber evidence="5">3.5.1.94</ecNumber>
    </recommendedName>
</protein>
<dbReference type="Proteomes" id="UP000199423">
    <property type="component" value="Unassembled WGS sequence"/>
</dbReference>
<organism evidence="6 7">
    <name type="scientific">Hyphomicrobium facile</name>
    <dbReference type="NCBI Taxonomy" id="51670"/>
    <lineage>
        <taxon>Bacteria</taxon>
        <taxon>Pseudomonadati</taxon>
        <taxon>Pseudomonadota</taxon>
        <taxon>Alphaproteobacteria</taxon>
        <taxon>Hyphomicrobiales</taxon>
        <taxon>Hyphomicrobiaceae</taxon>
        <taxon>Hyphomicrobium</taxon>
    </lineage>
</organism>
<dbReference type="GO" id="GO:0005829">
    <property type="term" value="C:cytosol"/>
    <property type="evidence" value="ECO:0007669"/>
    <property type="project" value="TreeGrafter"/>
</dbReference>
<name>A0A1I7NFH5_9HYPH</name>
<reference evidence="7" key="1">
    <citation type="submission" date="2016-10" db="EMBL/GenBank/DDBJ databases">
        <authorList>
            <person name="Varghese N."/>
            <person name="Submissions S."/>
        </authorList>
    </citation>
    <scope>NUCLEOTIDE SEQUENCE [LARGE SCALE GENOMIC DNA]</scope>
    <source>
        <strain evidence="7">DSM 1565</strain>
    </source>
</reference>
<comment type="catalytic activity">
    <reaction evidence="2">
        <text>4-(gamma-L-glutamylamino)butanoate + H2O = 4-aminobutanoate + L-glutamate</text>
        <dbReference type="Rhea" id="RHEA:19737"/>
        <dbReference type="ChEBI" id="CHEBI:15377"/>
        <dbReference type="ChEBI" id="CHEBI:29985"/>
        <dbReference type="ChEBI" id="CHEBI:58800"/>
        <dbReference type="ChEBI" id="CHEBI:59888"/>
        <dbReference type="EC" id="3.5.1.94"/>
    </reaction>
</comment>